<keyword evidence="11" id="KW-1185">Reference proteome</keyword>
<evidence type="ECO:0000256" key="4">
    <source>
        <dbReference type="ARBA" id="ARBA00022692"/>
    </source>
</evidence>
<evidence type="ECO:0000256" key="1">
    <source>
        <dbReference type="ARBA" id="ARBA00004651"/>
    </source>
</evidence>
<feature type="transmembrane region" description="Helical" evidence="7">
    <location>
        <begin position="87"/>
        <end position="107"/>
    </location>
</feature>
<gene>
    <name evidence="10" type="ORF">GCM10010405_26930</name>
</gene>
<evidence type="ECO:0000256" key="6">
    <source>
        <dbReference type="ARBA" id="ARBA00023136"/>
    </source>
</evidence>
<name>A0ABN3JZF3_9ACTN</name>
<feature type="transmembrane region" description="Helical" evidence="7">
    <location>
        <begin position="170"/>
        <end position="191"/>
    </location>
</feature>
<dbReference type="Pfam" id="PF09335">
    <property type="entry name" value="VTT_dom"/>
    <property type="match status" value="1"/>
</dbReference>
<protein>
    <submittedName>
        <fullName evidence="10">VTT domain-containing protein</fullName>
    </submittedName>
</protein>
<keyword evidence="5 7" id="KW-1133">Transmembrane helix</keyword>
<sequence>MARAYAERRTTPPAGAGPGSERAGNTGGLLYAPWIYVLIALSVLLDVFLPLLPNGLLVIAATATATGTAAADVAGLPTDAPLPRTCALVVCAATASVPGDLLVYALARHGSVRLGRVVARSRRLTSAQERLGEAPARGIGPLVVLARFAPAGRSVTSLAAGTARRRTREFLPWSALAGLAWAAYGVTVGRLGVRWPGASWIGTAVSVPAPFGTGVPAVRLMRRGQARNAS</sequence>
<feature type="transmembrane region" description="Helical" evidence="7">
    <location>
        <begin position="31"/>
        <end position="49"/>
    </location>
</feature>
<proteinExistence type="inferred from homology"/>
<evidence type="ECO:0000313" key="10">
    <source>
        <dbReference type="EMBL" id="GAA2442050.1"/>
    </source>
</evidence>
<evidence type="ECO:0000259" key="9">
    <source>
        <dbReference type="Pfam" id="PF09335"/>
    </source>
</evidence>
<dbReference type="Proteomes" id="UP001501638">
    <property type="component" value="Unassembled WGS sequence"/>
</dbReference>
<reference evidence="10 11" key="1">
    <citation type="journal article" date="2019" name="Int. J. Syst. Evol. Microbiol.">
        <title>The Global Catalogue of Microorganisms (GCM) 10K type strain sequencing project: providing services to taxonomists for standard genome sequencing and annotation.</title>
        <authorList>
            <consortium name="The Broad Institute Genomics Platform"/>
            <consortium name="The Broad Institute Genome Sequencing Center for Infectious Disease"/>
            <person name="Wu L."/>
            <person name="Ma J."/>
        </authorList>
    </citation>
    <scope>NUCLEOTIDE SEQUENCE [LARGE SCALE GENOMIC DNA]</scope>
    <source>
        <strain evidence="10 11">JCM 6305</strain>
    </source>
</reference>
<dbReference type="EMBL" id="BAAASZ010000020">
    <property type="protein sequence ID" value="GAA2442050.1"/>
    <property type="molecule type" value="Genomic_DNA"/>
</dbReference>
<evidence type="ECO:0000256" key="2">
    <source>
        <dbReference type="ARBA" id="ARBA00010792"/>
    </source>
</evidence>
<feature type="compositionally biased region" description="Basic and acidic residues" evidence="8">
    <location>
        <begin position="1"/>
        <end position="10"/>
    </location>
</feature>
<evidence type="ECO:0000256" key="5">
    <source>
        <dbReference type="ARBA" id="ARBA00022989"/>
    </source>
</evidence>
<accession>A0ABN3JZF3</accession>
<dbReference type="PANTHER" id="PTHR30353">
    <property type="entry name" value="INNER MEMBRANE PROTEIN DEDA-RELATED"/>
    <property type="match status" value="1"/>
</dbReference>
<comment type="caution">
    <text evidence="10">The sequence shown here is derived from an EMBL/GenBank/DDBJ whole genome shotgun (WGS) entry which is preliminary data.</text>
</comment>
<dbReference type="PANTHER" id="PTHR30353:SF0">
    <property type="entry name" value="TRANSMEMBRANE PROTEIN"/>
    <property type="match status" value="1"/>
</dbReference>
<evidence type="ECO:0000256" key="7">
    <source>
        <dbReference type="RuleBase" id="RU367016"/>
    </source>
</evidence>
<comment type="subcellular location">
    <subcellularLocation>
        <location evidence="1 7">Cell membrane</location>
        <topology evidence="1 7">Multi-pass membrane protein</topology>
    </subcellularLocation>
</comment>
<evidence type="ECO:0000256" key="8">
    <source>
        <dbReference type="SAM" id="MobiDB-lite"/>
    </source>
</evidence>
<keyword evidence="6 7" id="KW-0472">Membrane</keyword>
<keyword evidence="4 7" id="KW-0812">Transmembrane</keyword>
<evidence type="ECO:0000313" key="11">
    <source>
        <dbReference type="Proteomes" id="UP001501638"/>
    </source>
</evidence>
<feature type="region of interest" description="Disordered" evidence="8">
    <location>
        <begin position="1"/>
        <end position="22"/>
    </location>
</feature>
<feature type="domain" description="VTT" evidence="9">
    <location>
        <begin position="88"/>
        <end position="190"/>
    </location>
</feature>
<feature type="transmembrane region" description="Helical" evidence="7">
    <location>
        <begin position="197"/>
        <end position="218"/>
    </location>
</feature>
<dbReference type="InterPro" id="IPR032818">
    <property type="entry name" value="DedA-like"/>
</dbReference>
<evidence type="ECO:0000256" key="3">
    <source>
        <dbReference type="ARBA" id="ARBA00022475"/>
    </source>
</evidence>
<organism evidence="10 11">
    <name type="scientific">Streptomyces macrosporus</name>
    <dbReference type="NCBI Taxonomy" id="44032"/>
    <lineage>
        <taxon>Bacteria</taxon>
        <taxon>Bacillati</taxon>
        <taxon>Actinomycetota</taxon>
        <taxon>Actinomycetes</taxon>
        <taxon>Kitasatosporales</taxon>
        <taxon>Streptomycetaceae</taxon>
        <taxon>Streptomyces</taxon>
    </lineage>
</organism>
<dbReference type="InterPro" id="IPR032816">
    <property type="entry name" value="VTT_dom"/>
</dbReference>
<comment type="similarity">
    <text evidence="2 7">Belongs to the DedA family.</text>
</comment>
<keyword evidence="3 7" id="KW-1003">Cell membrane</keyword>